<evidence type="ECO:0000313" key="6">
    <source>
        <dbReference type="EMBL" id="EZG44219.1"/>
    </source>
</evidence>
<comment type="similarity">
    <text evidence="1">Belongs to the eukaryotic initiation factor 4G family.</text>
</comment>
<dbReference type="eggNOG" id="KOG0401">
    <property type="taxonomic scope" value="Eukaryota"/>
</dbReference>
<dbReference type="SUPFAM" id="SSF48371">
    <property type="entry name" value="ARM repeat"/>
    <property type="match status" value="2"/>
</dbReference>
<dbReference type="GeneID" id="22915245"/>
<feature type="compositionally biased region" description="Pro residues" evidence="4">
    <location>
        <begin position="47"/>
        <end position="75"/>
    </location>
</feature>
<dbReference type="InterPro" id="IPR003890">
    <property type="entry name" value="MIF4G-like_typ-3"/>
</dbReference>
<dbReference type="GO" id="GO:0016281">
    <property type="term" value="C:eukaryotic translation initiation factor 4F complex"/>
    <property type="evidence" value="ECO:0007669"/>
    <property type="project" value="TreeGrafter"/>
</dbReference>
<evidence type="ECO:0000256" key="3">
    <source>
        <dbReference type="ARBA" id="ARBA00022917"/>
    </source>
</evidence>
<dbReference type="GO" id="GO:0003743">
    <property type="term" value="F:translation initiation factor activity"/>
    <property type="evidence" value="ECO:0007669"/>
    <property type="project" value="UniProtKB-KW"/>
</dbReference>
<keyword evidence="2" id="KW-0396">Initiation factor</keyword>
<dbReference type="VEuPathDB" id="CryptoDB:GNI_150260"/>
<evidence type="ECO:0000256" key="4">
    <source>
        <dbReference type="SAM" id="MobiDB-lite"/>
    </source>
</evidence>
<gene>
    <name evidence="6" type="ORF">GNI_150260</name>
</gene>
<protein>
    <submittedName>
        <fullName evidence="6">MIF4G domain protein</fullName>
    </submittedName>
</protein>
<organism evidence="6 7">
    <name type="scientific">Gregarina niphandrodes</name>
    <name type="common">Septate eugregarine</name>
    <dbReference type="NCBI Taxonomy" id="110365"/>
    <lineage>
        <taxon>Eukaryota</taxon>
        <taxon>Sar</taxon>
        <taxon>Alveolata</taxon>
        <taxon>Apicomplexa</taxon>
        <taxon>Conoidasida</taxon>
        <taxon>Gregarinasina</taxon>
        <taxon>Eugregarinorida</taxon>
        <taxon>Gregarinidae</taxon>
        <taxon>Gregarina</taxon>
    </lineage>
</organism>
<evidence type="ECO:0000256" key="2">
    <source>
        <dbReference type="ARBA" id="ARBA00022540"/>
    </source>
</evidence>
<feature type="compositionally biased region" description="Low complexity" evidence="4">
    <location>
        <begin position="1"/>
        <end position="20"/>
    </location>
</feature>
<keyword evidence="3" id="KW-0648">Protein biosynthesis</keyword>
<dbReference type="OrthoDB" id="514777at2759"/>
<dbReference type="AlphaFoldDB" id="A0A023B0G4"/>
<dbReference type="RefSeq" id="XP_011132752.1">
    <property type="nucleotide sequence ID" value="XM_011134450.1"/>
</dbReference>
<feature type="domain" description="MIF4G" evidence="5">
    <location>
        <begin position="205"/>
        <end position="456"/>
    </location>
</feature>
<comment type="caution">
    <text evidence="6">The sequence shown here is derived from an EMBL/GenBank/DDBJ whole genome shotgun (WGS) entry which is preliminary data.</text>
</comment>
<reference evidence="6" key="1">
    <citation type="submission" date="2013-12" db="EMBL/GenBank/DDBJ databases">
        <authorList>
            <person name="Omoto C.K."/>
            <person name="Sibley D."/>
            <person name="Venepally P."/>
            <person name="Hadjithomas M."/>
            <person name="Karamycheva S."/>
            <person name="Brunk B."/>
            <person name="Roos D."/>
            <person name="Caler E."/>
            <person name="Lorenzi H."/>
        </authorList>
    </citation>
    <scope>NUCLEOTIDE SEQUENCE</scope>
</reference>
<evidence type="ECO:0000259" key="5">
    <source>
        <dbReference type="SMART" id="SM00543"/>
    </source>
</evidence>
<feature type="region of interest" description="Disordered" evidence="4">
    <location>
        <begin position="151"/>
        <end position="197"/>
    </location>
</feature>
<name>A0A023B0G4_GRENI</name>
<dbReference type="InterPro" id="IPR016024">
    <property type="entry name" value="ARM-type_fold"/>
</dbReference>
<dbReference type="PANTHER" id="PTHR23253:SF9">
    <property type="entry name" value="EUKARYOTIC TRANSLATION INITIATION FACTOR 4 GAMMA 2"/>
    <property type="match status" value="1"/>
</dbReference>
<evidence type="ECO:0000313" key="7">
    <source>
        <dbReference type="Proteomes" id="UP000019763"/>
    </source>
</evidence>
<dbReference type="SMART" id="SM00543">
    <property type="entry name" value="MIF4G"/>
    <property type="match status" value="1"/>
</dbReference>
<sequence>MFAKSSRGSGRGPRSYEYSGAGFARGGANKNLARGGSRRGWRGGARNPPPPPTHPVAEPPAAAPVPETRPPPPPADLVAAEAPRPFDASKAGVDPALVLAMAPRLGPLALETVLQNWTRQQIRNKAAEQKPPPATHSYPIATLLQLREPSISTHARRRSQPGISPSGTRQREALANKEWVRAPVPPPPVVAPQKRPELSRPVALRRHTKSLLNKLTVEKFEAIADRLVRDILESCADEEELSVVVDEVYKKAVSEPDFSEMYADLVLVLRARSPQFQKDDQDEPRKKPVDFQRCIVFRCQDEFDAITQYDPAAEEAALAQLSEEDAEAARMKRKRLILGSQPHPHPSAHQLPTWYQSPTTTSVDMRFIGELFMRKVILSPALKSVVCTLIVSNRARPEPHIIECMCELLTTIGYALETQCKETSKIILTTLSDLRESFDTRIDCKIQDLIDLADNGWRQRNVFKTKATTLNDVESHILESNVAGVESEYPYKDYVYRLDDEYRQKKSEAKRQKQQQSSSP</sequence>
<accession>A0A023B0G4</accession>
<dbReference type="EMBL" id="AFNH02001118">
    <property type="protein sequence ID" value="EZG44219.1"/>
    <property type="molecule type" value="Genomic_DNA"/>
</dbReference>
<feature type="compositionally biased region" description="Basic and acidic residues" evidence="4">
    <location>
        <begin position="169"/>
        <end position="180"/>
    </location>
</feature>
<dbReference type="Proteomes" id="UP000019763">
    <property type="component" value="Unassembled WGS sequence"/>
</dbReference>
<dbReference type="PANTHER" id="PTHR23253">
    <property type="entry name" value="EUKARYOTIC TRANSLATION INITIATION FACTOR 4 GAMMA"/>
    <property type="match status" value="1"/>
</dbReference>
<dbReference type="Gene3D" id="1.25.40.180">
    <property type="match status" value="1"/>
</dbReference>
<keyword evidence="7" id="KW-1185">Reference proteome</keyword>
<dbReference type="Pfam" id="PF02854">
    <property type="entry name" value="MIF4G"/>
    <property type="match status" value="1"/>
</dbReference>
<feature type="region of interest" description="Disordered" evidence="4">
    <location>
        <begin position="1"/>
        <end position="89"/>
    </location>
</feature>
<evidence type="ECO:0000256" key="1">
    <source>
        <dbReference type="ARBA" id="ARBA00005775"/>
    </source>
</evidence>
<dbReference type="GO" id="GO:0003729">
    <property type="term" value="F:mRNA binding"/>
    <property type="evidence" value="ECO:0007669"/>
    <property type="project" value="TreeGrafter"/>
</dbReference>
<proteinExistence type="inferred from homology"/>